<keyword evidence="1" id="KW-0966">Cell projection</keyword>
<name>A0AC61DEX4_9FIRM</name>
<sequence length="528" mass="59389">MQETLKQMSSQVTEKWNNLTQSQKIRIYIGIAACIVAIVAVAFMLRPKMRVLCSDVDAKSAADITNVLTERKIEYKLNPEGTTIEVDEKDYSAARMALAEEDVPKVGYSFSDAMANSMSTTENDKKVKLDEYNRVDLEESLETIENIKSAKVKLVIPQEKNSFLQSKQQSSASVILNLANPLTSKQIEGIARLIASSVQNLDTKNITILDTQGNNLYSGADEQSFSLSKQQEHKQAAEYEIKNKVNELLGAMYSDVRISANLIFDYDQYEEVSESYTPQFEDDPRGIIQSETVSSASSTNTQNGDEPGVANNGGDAPTYQMGDGGTGTTKESNKQVTYVTDKKVATSIKNVGEPDLKASSLAVNLFKNKIYNEEDLEKTLGTMTWKEFKEQNSQQVPLAVDENLIASIQSATGIEQVTVQCYENPIFIDKEEYSIDYKDYLPFILILLVLLLVVVVVMKFRKQEEVVEIEPELEVEEMLKTAKEEVELEEIELKEVLETKRQIDKFVDEKPEAVANLLRNWLTEEEWE</sequence>
<keyword evidence="1" id="KW-0282">Flagellum</keyword>
<dbReference type="Proteomes" id="UP000224460">
    <property type="component" value="Unassembled WGS sequence"/>
</dbReference>
<reference evidence="1" key="1">
    <citation type="submission" date="2017-10" db="EMBL/GenBank/DDBJ databases">
        <title>Genome sequence of cellulolytic Lachnospiraceae bacterium XHS1971 isolated from hotspring sediment.</title>
        <authorList>
            <person name="Vasudevan G."/>
            <person name="Joshi A.J."/>
            <person name="Hivarkar S."/>
            <person name="Lanjekar V.B."/>
            <person name="Dhakephalkar P.K."/>
            <person name="Dagar S."/>
        </authorList>
    </citation>
    <scope>NUCLEOTIDE SEQUENCE</scope>
    <source>
        <strain evidence="1">XHS1971</strain>
    </source>
</reference>
<protein>
    <submittedName>
        <fullName evidence="1">Flagellar M-ring protein FliF</fullName>
    </submittedName>
</protein>
<keyword evidence="1" id="KW-0969">Cilium</keyword>
<gene>
    <name evidence="1" type="primary">fliF</name>
    <name evidence="1" type="ORF">CS063_04050</name>
</gene>
<keyword evidence="2" id="KW-1185">Reference proteome</keyword>
<dbReference type="EMBL" id="PEDL01000002">
    <property type="protein sequence ID" value="PHV71739.1"/>
    <property type="molecule type" value="Genomic_DNA"/>
</dbReference>
<evidence type="ECO:0000313" key="2">
    <source>
        <dbReference type="Proteomes" id="UP000224460"/>
    </source>
</evidence>
<organism evidence="1 2">
    <name type="scientific">Sporanaerobium hydrogeniformans</name>
    <dbReference type="NCBI Taxonomy" id="3072179"/>
    <lineage>
        <taxon>Bacteria</taxon>
        <taxon>Bacillati</taxon>
        <taxon>Bacillota</taxon>
        <taxon>Clostridia</taxon>
        <taxon>Lachnospirales</taxon>
        <taxon>Lachnospiraceae</taxon>
        <taxon>Sporanaerobium</taxon>
    </lineage>
</organism>
<evidence type="ECO:0000313" key="1">
    <source>
        <dbReference type="EMBL" id="PHV71739.1"/>
    </source>
</evidence>
<accession>A0AC61DEX4</accession>
<comment type="caution">
    <text evidence="1">The sequence shown here is derived from an EMBL/GenBank/DDBJ whole genome shotgun (WGS) entry which is preliminary data.</text>
</comment>
<proteinExistence type="predicted"/>